<keyword evidence="2" id="KW-1185">Reference proteome</keyword>
<name>A0A7T8ERD7_9CAUD</name>
<organism evidence="1 2">
    <name type="scientific">Flavobacterium phage vB_FspM_immuto_2-6A</name>
    <dbReference type="NCBI Taxonomy" id="2801477"/>
    <lineage>
        <taxon>Viruses</taxon>
        <taxon>Duplodnaviria</taxon>
        <taxon>Heunggongvirae</taxon>
        <taxon>Uroviricota</taxon>
        <taxon>Caudoviricetes</taxon>
        <taxon>Immutovirus</taxon>
        <taxon>Immutovirus immuto</taxon>
    </lineage>
</organism>
<gene>
    <name evidence="1" type="ORF">immuto26A_113</name>
</gene>
<protein>
    <submittedName>
        <fullName evidence="1">Uncharacterized protein</fullName>
    </submittedName>
</protein>
<accession>A0A7T8ERD7</accession>
<evidence type="ECO:0000313" key="2">
    <source>
        <dbReference type="Proteomes" id="UP000595566"/>
    </source>
</evidence>
<dbReference type="EMBL" id="MW353175">
    <property type="protein sequence ID" value="QQO91792.1"/>
    <property type="molecule type" value="Genomic_DNA"/>
</dbReference>
<reference evidence="1 2" key="1">
    <citation type="submission" date="2020-12" db="EMBL/GenBank/DDBJ databases">
        <title>Dynamics of Baltic Sea phages driven by environmental changes.</title>
        <authorList>
            <person name="Hoetzinger M."/>
            <person name="Nilsson E."/>
            <person name="Holmfeldt K."/>
        </authorList>
    </citation>
    <scope>NUCLEOTIDE SEQUENCE [LARGE SCALE GENOMIC DNA]</scope>
</reference>
<dbReference type="Proteomes" id="UP000595566">
    <property type="component" value="Segment"/>
</dbReference>
<proteinExistence type="predicted"/>
<evidence type="ECO:0000313" key="1">
    <source>
        <dbReference type="EMBL" id="QQO91792.1"/>
    </source>
</evidence>
<sequence>MDRAKYIQMRKSGQYDLAWFYEYFLKHKDENRITPPFEAFHQAFNMYLQMNGGVVLELLDKKMDVTKIEDQQGNLLYIN</sequence>